<evidence type="ECO:0000256" key="3">
    <source>
        <dbReference type="ARBA" id="ARBA00023163"/>
    </source>
</evidence>
<dbReference type="SMART" id="SM00354">
    <property type="entry name" value="HTH_LACI"/>
    <property type="match status" value="1"/>
</dbReference>
<comment type="caution">
    <text evidence="5">The sequence shown here is derived from an EMBL/GenBank/DDBJ whole genome shotgun (WGS) entry which is preliminary data.</text>
</comment>
<feature type="domain" description="HTH lacI-type" evidence="4">
    <location>
        <begin position="9"/>
        <end position="63"/>
    </location>
</feature>
<dbReference type="CDD" id="cd01575">
    <property type="entry name" value="PBP1_GntR"/>
    <property type="match status" value="1"/>
</dbReference>
<dbReference type="Gene3D" id="3.40.50.2300">
    <property type="match status" value="2"/>
</dbReference>
<keyword evidence="1" id="KW-0805">Transcription regulation</keyword>
<dbReference type="InterPro" id="IPR001761">
    <property type="entry name" value="Peripla_BP/Lac1_sug-bd_dom"/>
</dbReference>
<gene>
    <name evidence="5" type="ORF">BTO08_01385</name>
</gene>
<sequence length="342" mass="37434">MTTKPKHRPTLNDVAKQVGVTKMTVSRYLRDPSSVAESTREKIALVVEELGYVASRAPDILSNRNSKAIGILLPSLSNQVFASLLQGIESVTKKEGYQTLITHYGYSAEEEEEKIASLLSYHVDGLILTESIHSERSYKMINAAAIPVVETIDLPEHPIDMAVGLDHQQAAFDLVSKMIEYGRCNIVYFAARLDRRTQLRCDGYIQAMEVKGLTPRIVSTEEHSSFTQGRELMRQALAQHPELDAVFCTNDDLAIGAMMHCQEHNVAIPSQVAIAGYNALDIGKAISPTLASVNTPREEIGAAAATLLLKKLAGKKVANPIQDIGYSLYLGDSLGKPKVESK</sequence>
<dbReference type="EMBL" id="MSCJ01000001">
    <property type="protein sequence ID" value="PQJ66164.1"/>
    <property type="molecule type" value="Genomic_DNA"/>
</dbReference>
<dbReference type="InterPro" id="IPR010982">
    <property type="entry name" value="Lambda_DNA-bd_dom_sf"/>
</dbReference>
<dbReference type="PROSITE" id="PS00356">
    <property type="entry name" value="HTH_LACI_1"/>
    <property type="match status" value="1"/>
</dbReference>
<dbReference type="OrthoDB" id="5681588at2"/>
<evidence type="ECO:0000313" key="5">
    <source>
        <dbReference type="EMBL" id="PQJ66164.1"/>
    </source>
</evidence>
<dbReference type="GO" id="GO:0000976">
    <property type="term" value="F:transcription cis-regulatory region binding"/>
    <property type="evidence" value="ECO:0007669"/>
    <property type="project" value="TreeGrafter"/>
</dbReference>
<keyword evidence="2" id="KW-0238">DNA-binding</keyword>
<dbReference type="PANTHER" id="PTHR30146">
    <property type="entry name" value="LACI-RELATED TRANSCRIPTIONAL REPRESSOR"/>
    <property type="match status" value="1"/>
</dbReference>
<dbReference type="CDD" id="cd01392">
    <property type="entry name" value="HTH_LacI"/>
    <property type="match status" value="1"/>
</dbReference>
<dbReference type="PROSITE" id="PS50932">
    <property type="entry name" value="HTH_LACI_2"/>
    <property type="match status" value="1"/>
</dbReference>
<evidence type="ECO:0000256" key="2">
    <source>
        <dbReference type="ARBA" id="ARBA00023125"/>
    </source>
</evidence>
<accession>A0A2S7VX95</accession>
<evidence type="ECO:0000313" key="6">
    <source>
        <dbReference type="Proteomes" id="UP000238730"/>
    </source>
</evidence>
<dbReference type="PANTHER" id="PTHR30146:SF2">
    <property type="entry name" value="HTH-TYPE TRANSCRIPTIONAL REGULATOR GNTR"/>
    <property type="match status" value="1"/>
</dbReference>
<evidence type="ECO:0000259" key="4">
    <source>
        <dbReference type="PROSITE" id="PS50932"/>
    </source>
</evidence>
<dbReference type="RefSeq" id="WP_105059588.1">
    <property type="nucleotide sequence ID" value="NZ_MSCJ01000001.1"/>
</dbReference>
<keyword evidence="3" id="KW-0804">Transcription</keyword>
<dbReference type="SUPFAM" id="SSF53822">
    <property type="entry name" value="Periplasmic binding protein-like I"/>
    <property type="match status" value="1"/>
</dbReference>
<dbReference type="Proteomes" id="UP000238730">
    <property type="component" value="Unassembled WGS sequence"/>
</dbReference>
<evidence type="ECO:0000256" key="1">
    <source>
        <dbReference type="ARBA" id="ARBA00023015"/>
    </source>
</evidence>
<dbReference type="SUPFAM" id="SSF47413">
    <property type="entry name" value="lambda repressor-like DNA-binding domains"/>
    <property type="match status" value="1"/>
</dbReference>
<dbReference type="Pfam" id="PF00532">
    <property type="entry name" value="Peripla_BP_1"/>
    <property type="match status" value="1"/>
</dbReference>
<dbReference type="AlphaFoldDB" id="A0A2S7VX95"/>
<proteinExistence type="predicted"/>
<dbReference type="Pfam" id="PF00356">
    <property type="entry name" value="LacI"/>
    <property type="match status" value="1"/>
</dbReference>
<dbReference type="Gene3D" id="1.10.260.40">
    <property type="entry name" value="lambda repressor-like DNA-binding domains"/>
    <property type="match status" value="1"/>
</dbReference>
<dbReference type="InterPro" id="IPR000843">
    <property type="entry name" value="HTH_LacI"/>
</dbReference>
<name>A0A2S7VX95_PHOAN</name>
<dbReference type="InterPro" id="IPR028082">
    <property type="entry name" value="Peripla_BP_I"/>
</dbReference>
<protein>
    <submittedName>
        <fullName evidence="5">Transcriptional regulator</fullName>
    </submittedName>
</protein>
<dbReference type="GO" id="GO:0003700">
    <property type="term" value="F:DNA-binding transcription factor activity"/>
    <property type="evidence" value="ECO:0007669"/>
    <property type="project" value="TreeGrafter"/>
</dbReference>
<reference evidence="5 6" key="1">
    <citation type="submission" date="2016-12" db="EMBL/GenBank/DDBJ databases">
        <title>Diversity of luminous bacteria.</title>
        <authorList>
            <person name="Yoshizawa S."/>
            <person name="Kogure K."/>
        </authorList>
    </citation>
    <scope>NUCLEOTIDE SEQUENCE [LARGE SCALE GENOMIC DNA]</scope>
    <source>
        <strain evidence="5 6">LC1-200</strain>
    </source>
</reference>
<organism evidence="5 6">
    <name type="scientific">Photobacterium angustum</name>
    <dbReference type="NCBI Taxonomy" id="661"/>
    <lineage>
        <taxon>Bacteria</taxon>
        <taxon>Pseudomonadati</taxon>
        <taxon>Pseudomonadota</taxon>
        <taxon>Gammaproteobacteria</taxon>
        <taxon>Vibrionales</taxon>
        <taxon>Vibrionaceae</taxon>
        <taxon>Photobacterium</taxon>
    </lineage>
</organism>